<dbReference type="EMBL" id="JAULSU010000002">
    <property type="protein sequence ID" value="KAK0626595.1"/>
    <property type="molecule type" value="Genomic_DNA"/>
</dbReference>
<feature type="region of interest" description="Disordered" evidence="1">
    <location>
        <begin position="190"/>
        <end position="292"/>
    </location>
</feature>
<organism evidence="2 3">
    <name type="scientific">Immersiella caudata</name>
    <dbReference type="NCBI Taxonomy" id="314043"/>
    <lineage>
        <taxon>Eukaryota</taxon>
        <taxon>Fungi</taxon>
        <taxon>Dikarya</taxon>
        <taxon>Ascomycota</taxon>
        <taxon>Pezizomycotina</taxon>
        <taxon>Sordariomycetes</taxon>
        <taxon>Sordariomycetidae</taxon>
        <taxon>Sordariales</taxon>
        <taxon>Lasiosphaeriaceae</taxon>
        <taxon>Immersiella</taxon>
    </lineage>
</organism>
<feature type="compositionally biased region" description="Low complexity" evidence="1">
    <location>
        <begin position="190"/>
        <end position="204"/>
    </location>
</feature>
<feature type="compositionally biased region" description="Polar residues" evidence="1">
    <location>
        <begin position="1"/>
        <end position="13"/>
    </location>
</feature>
<reference evidence="2" key="1">
    <citation type="submission" date="2023-06" db="EMBL/GenBank/DDBJ databases">
        <title>Genome-scale phylogeny and comparative genomics of the fungal order Sordariales.</title>
        <authorList>
            <consortium name="Lawrence Berkeley National Laboratory"/>
            <person name="Hensen N."/>
            <person name="Bonometti L."/>
            <person name="Westerberg I."/>
            <person name="Brannstrom I.O."/>
            <person name="Guillou S."/>
            <person name="Cros-Aarteil S."/>
            <person name="Calhoun S."/>
            <person name="Haridas S."/>
            <person name="Kuo A."/>
            <person name="Mondo S."/>
            <person name="Pangilinan J."/>
            <person name="Riley R."/>
            <person name="Labutti K."/>
            <person name="Andreopoulos B."/>
            <person name="Lipzen A."/>
            <person name="Chen C."/>
            <person name="Yanf M."/>
            <person name="Daum C."/>
            <person name="Ng V."/>
            <person name="Clum A."/>
            <person name="Steindorff A."/>
            <person name="Ohm R."/>
            <person name="Martin F."/>
            <person name="Silar P."/>
            <person name="Natvig D."/>
            <person name="Lalanne C."/>
            <person name="Gautier V."/>
            <person name="Ament-Velasquez S.L."/>
            <person name="Kruys A."/>
            <person name="Hutchinson M.I."/>
            <person name="Powell A.J."/>
            <person name="Barry K."/>
            <person name="Miller A.N."/>
            <person name="Grigoriev I.V."/>
            <person name="Debuchy R."/>
            <person name="Gladieux P."/>
            <person name="Thoren M.H."/>
            <person name="Johannesson H."/>
        </authorList>
    </citation>
    <scope>NUCLEOTIDE SEQUENCE</scope>
    <source>
        <strain evidence="2">CBS 606.72</strain>
    </source>
</reference>
<evidence type="ECO:0000313" key="3">
    <source>
        <dbReference type="Proteomes" id="UP001175000"/>
    </source>
</evidence>
<keyword evidence="3" id="KW-1185">Reference proteome</keyword>
<feature type="region of interest" description="Disordered" evidence="1">
    <location>
        <begin position="1222"/>
        <end position="1296"/>
    </location>
</feature>
<feature type="region of interest" description="Disordered" evidence="1">
    <location>
        <begin position="86"/>
        <end position="160"/>
    </location>
</feature>
<name>A0AA39X4D7_9PEZI</name>
<evidence type="ECO:0000256" key="1">
    <source>
        <dbReference type="SAM" id="MobiDB-lite"/>
    </source>
</evidence>
<evidence type="ECO:0008006" key="4">
    <source>
        <dbReference type="Google" id="ProtNLM"/>
    </source>
</evidence>
<gene>
    <name evidence="2" type="ORF">B0T14DRAFT_109908</name>
</gene>
<feature type="compositionally biased region" description="Polar residues" evidence="1">
    <location>
        <begin position="348"/>
        <end position="369"/>
    </location>
</feature>
<feature type="compositionally biased region" description="Low complexity" evidence="1">
    <location>
        <begin position="321"/>
        <end position="330"/>
    </location>
</feature>
<feature type="compositionally biased region" description="Polar residues" evidence="1">
    <location>
        <begin position="142"/>
        <end position="156"/>
    </location>
</feature>
<protein>
    <recommendedName>
        <fullName evidence="4">Chromo domain-containing protein</fullName>
    </recommendedName>
</protein>
<feature type="region of interest" description="Disordered" evidence="1">
    <location>
        <begin position="1"/>
        <end position="33"/>
    </location>
</feature>
<feature type="compositionally biased region" description="Basic residues" evidence="1">
    <location>
        <begin position="14"/>
        <end position="23"/>
    </location>
</feature>
<feature type="compositionally biased region" description="Basic and acidic residues" evidence="1">
    <location>
        <begin position="935"/>
        <end position="957"/>
    </location>
</feature>
<proteinExistence type="predicted"/>
<feature type="compositionally biased region" description="Polar residues" evidence="1">
    <location>
        <begin position="95"/>
        <end position="110"/>
    </location>
</feature>
<dbReference type="Proteomes" id="UP001175000">
    <property type="component" value="Unassembled WGS sequence"/>
</dbReference>
<feature type="compositionally biased region" description="Polar residues" evidence="1">
    <location>
        <begin position="240"/>
        <end position="250"/>
    </location>
</feature>
<comment type="caution">
    <text evidence="2">The sequence shown here is derived from an EMBL/GenBank/DDBJ whole genome shotgun (WGS) entry which is preliminary data.</text>
</comment>
<feature type="compositionally biased region" description="Polar residues" evidence="1">
    <location>
        <begin position="394"/>
        <end position="406"/>
    </location>
</feature>
<accession>A0AA39X4D7</accession>
<feature type="region of interest" description="Disordered" evidence="1">
    <location>
        <begin position="321"/>
        <end position="417"/>
    </location>
</feature>
<feature type="compositionally biased region" description="Basic and acidic residues" evidence="1">
    <location>
        <begin position="1222"/>
        <end position="1233"/>
    </location>
</feature>
<evidence type="ECO:0000313" key="2">
    <source>
        <dbReference type="EMBL" id="KAK0626595.1"/>
    </source>
</evidence>
<feature type="compositionally biased region" description="Polar residues" evidence="1">
    <location>
        <begin position="1234"/>
        <end position="1246"/>
    </location>
</feature>
<sequence>MTKASANSGATTKSLRRRKKQRRAAQPAQNTDDILYTIRDIIEEDWDKEGNHLYLIDWADDPRTGETYRPSWEPAEYATEAAVRDWERAKERRTQQPASSTAEGDSQPVRSPNRRAAEKRRRAQSEPPQETRPTKRARVSLEVSSTASESDGNSGDWNFVEDVPRHSEVVLEIPGRADFDPSGFVVVPLSQPSQPSQQVEAAAEPTHRTVIPDSQGLTDSLPSLPAADEFDLNIPDDLSVQDQPDSQAVHQDSPVIQPPAEASEAGLDTHTGSEIPSHQPDHPPQDSPHLSVLNERGASASQVLSSSPSVFLTQHDVDLPPLASTSPLPTEGSAASAPSRRNSEDVNNHSPVISATSSQAPTSRYSQAAQIVPPPGTQSQLLLDSSGEVVPETAKQSAGTSPGGQSRESRGAVEHTAGSNTAISVPADQPALDEAPSQASYFPSNSRPSALISMERSPTAETPLSAIDELKQRKAAYFSKPLPTISSPSPPPKYVHPHAVDRMLAPPSGNDPHLAMDETAGLGLSSTVSASELAVPPHASTLEMSISPHVSTPEMGVSPSHLVIQDRPDIDFGQIPATVAPSDLLTCTDHGPAIDQILPLESHHLLAEDMGRTTHEQYPEDDLEGDRENREFLITLPLAANSRDRYLHLISEEKATMIEFAEIFTTTLSGVPEPSLVARMDSVFNRLFDICDVPPYAEDVPGLSQKDMSRHATNTNSKFLFTYELLLGLKGESMRVLILSRPGLTFDYLEALVTTGDWDSMVLGHDDPMSQARNDLLVILAGAQQDLTGIRQDVDVVILFDDLARTAVLPPSLGYKDTAPLTLSLVATYCVDHINSEIDAQLGHRLDPLERKNALNSAVVSAREYLKTPDYRSLDGDYPEPHTAAEIFAKFLRDPGAGDVTWGPQTLPEDIFDVWASQREPEGDGQRQVASLDEPVTRKRRSDDPEEGDSKRLRTLDLRPAMRQANVPVLSDLLQKTLATFSKSDDASIDVVEVPVRQLESMAAKIAELEDRLATHSGGEKRLREHAKSLETQLRSHQRSAGVISTKYKEAIGDRGTFEHRAKIAEEEASKASVALKASKTESETLRKRIRDLEAQLAETKAILEGSAIPDVAKVAKAERELEEAQAKILSLEKKAVNAERDTDYSRKAYQDASNTHSILNHENQELRDRIEKLKRKASDNIVKIHEINARNQEEAEQRQTDELRARLRECQRELTLARDELRHLKNGRRETRQASVPRSPRTTGVMSPRPSRGGVTGGTGSRGTSPAPTYDAAGATGMVFLQQPPNSGRWGHLRD</sequence>
<feature type="region of interest" description="Disordered" evidence="1">
    <location>
        <begin position="919"/>
        <end position="958"/>
    </location>
</feature>